<dbReference type="Proteomes" id="UP000696931">
    <property type="component" value="Unassembled WGS sequence"/>
</dbReference>
<dbReference type="Pfam" id="PF02566">
    <property type="entry name" value="OsmC"/>
    <property type="match status" value="1"/>
</dbReference>
<dbReference type="SUPFAM" id="SSF82784">
    <property type="entry name" value="OsmC-like"/>
    <property type="match status" value="1"/>
</dbReference>
<dbReference type="GO" id="GO:0004601">
    <property type="term" value="F:peroxidase activity"/>
    <property type="evidence" value="ECO:0007669"/>
    <property type="project" value="InterPro"/>
</dbReference>
<reference evidence="1" key="1">
    <citation type="submission" date="2020-07" db="EMBL/GenBank/DDBJ databases">
        <title>Huge and variable diversity of episymbiotic CPR bacteria and DPANN archaea in groundwater ecosystems.</title>
        <authorList>
            <person name="He C.Y."/>
            <person name="Keren R."/>
            <person name="Whittaker M."/>
            <person name="Farag I.F."/>
            <person name="Doudna J."/>
            <person name="Cate J.H.D."/>
            <person name="Banfield J.F."/>
        </authorList>
    </citation>
    <scope>NUCLEOTIDE SEQUENCE</scope>
    <source>
        <strain evidence="1">NC_groundwater_1813_Pr3_B-0.1um_71_17</strain>
    </source>
</reference>
<dbReference type="GO" id="GO:0006979">
    <property type="term" value="P:response to oxidative stress"/>
    <property type="evidence" value="ECO:0007669"/>
    <property type="project" value="InterPro"/>
</dbReference>
<proteinExistence type="predicted"/>
<dbReference type="NCBIfam" id="TIGR03562">
    <property type="entry name" value="osmo_induc_OsmC"/>
    <property type="match status" value="1"/>
</dbReference>
<dbReference type="PANTHER" id="PTHR42830">
    <property type="entry name" value="OSMOTICALLY INDUCIBLE FAMILY PROTEIN"/>
    <property type="match status" value="1"/>
</dbReference>
<organism evidence="1 2">
    <name type="scientific">Eiseniibacteriota bacterium</name>
    <dbReference type="NCBI Taxonomy" id="2212470"/>
    <lineage>
        <taxon>Bacteria</taxon>
        <taxon>Candidatus Eiseniibacteriota</taxon>
    </lineage>
</organism>
<name>A0A933W0D4_UNCEI</name>
<dbReference type="EMBL" id="JACRIW010000001">
    <property type="protein sequence ID" value="MBI5167845.1"/>
    <property type="molecule type" value="Genomic_DNA"/>
</dbReference>
<dbReference type="InterPro" id="IPR036102">
    <property type="entry name" value="OsmC/Ohrsf"/>
</dbReference>
<gene>
    <name evidence="1" type="ORF">HZA61_00010</name>
</gene>
<dbReference type="Gene3D" id="3.30.300.20">
    <property type="match status" value="1"/>
</dbReference>
<dbReference type="InterPro" id="IPR019904">
    <property type="entry name" value="Peroxiredoxin_OsmC"/>
</dbReference>
<comment type="caution">
    <text evidence="1">The sequence shown here is derived from an EMBL/GenBank/DDBJ whole genome shotgun (WGS) entry which is preliminary data.</text>
</comment>
<dbReference type="PANTHER" id="PTHR42830:SF1">
    <property type="entry name" value="OSMOTICALLY INDUCIBLE FAMILY PROTEIN"/>
    <property type="match status" value="1"/>
</dbReference>
<protein>
    <submittedName>
        <fullName evidence="1">OsmC family peroxiredoxin</fullName>
    </submittedName>
</protein>
<sequence length="143" mass="14399">MKSTATAVWNGGLKDGKGNLTAGTGSFNGMAYDFGKRFEGTGTPGTTPEELIAAAHAGCYAMALSGGLNKAGVASPEINAVATVTLDMVDGKPVVTNSHLVVQVKAAGLTAEQFAEIAEGTKTGCPISRALNTNITLDAKLVG</sequence>
<dbReference type="InterPro" id="IPR052707">
    <property type="entry name" value="OsmC_Ohr_Peroxiredoxin"/>
</dbReference>
<evidence type="ECO:0000313" key="2">
    <source>
        <dbReference type="Proteomes" id="UP000696931"/>
    </source>
</evidence>
<dbReference type="InterPro" id="IPR015946">
    <property type="entry name" value="KH_dom-like_a/b"/>
</dbReference>
<dbReference type="AlphaFoldDB" id="A0A933W0D4"/>
<accession>A0A933W0D4</accession>
<dbReference type="InterPro" id="IPR003718">
    <property type="entry name" value="OsmC/Ohr_fam"/>
</dbReference>
<evidence type="ECO:0000313" key="1">
    <source>
        <dbReference type="EMBL" id="MBI5167845.1"/>
    </source>
</evidence>